<dbReference type="SMART" id="SM00646">
    <property type="entry name" value="Ami_3"/>
    <property type="match status" value="1"/>
</dbReference>
<dbReference type="EMBL" id="FNGE01000002">
    <property type="protein sequence ID" value="SDK71631.1"/>
    <property type="molecule type" value="Genomic_DNA"/>
</dbReference>
<keyword evidence="8" id="KW-1185">Reference proteome</keyword>
<dbReference type="CDD" id="cd02696">
    <property type="entry name" value="MurNAc-LAA"/>
    <property type="match status" value="1"/>
</dbReference>
<dbReference type="InterPro" id="IPR050695">
    <property type="entry name" value="N-acetylmuramoyl_amidase_3"/>
</dbReference>
<dbReference type="STRING" id="525640.SAMN04487971_102361"/>
<accession>A0A1G9E687</accession>
<dbReference type="Pfam" id="PF01520">
    <property type="entry name" value="Amidase_3"/>
    <property type="match status" value="1"/>
</dbReference>
<dbReference type="GO" id="GO:0008745">
    <property type="term" value="F:N-acetylmuramoyl-L-alanine amidase activity"/>
    <property type="evidence" value="ECO:0007669"/>
    <property type="project" value="UniProtKB-EC"/>
</dbReference>
<dbReference type="PANTHER" id="PTHR30404:SF0">
    <property type="entry name" value="N-ACETYLMURAMOYL-L-ALANINE AMIDASE AMIC"/>
    <property type="match status" value="1"/>
</dbReference>
<feature type="chain" id="PRO_5011432755" description="N-acetylmuramoyl-L-alanine amidase" evidence="5">
    <location>
        <begin position="23"/>
        <end position="401"/>
    </location>
</feature>
<gene>
    <name evidence="7" type="ORF">SAMN04487971_102361</name>
</gene>
<reference evidence="8" key="1">
    <citation type="submission" date="2016-10" db="EMBL/GenBank/DDBJ databases">
        <authorList>
            <person name="Varghese N."/>
            <person name="Submissions S."/>
        </authorList>
    </citation>
    <scope>NUCLEOTIDE SEQUENCE [LARGE SCALE GENOMIC DNA]</scope>
    <source>
        <strain evidence="8">CGMCC 1.7655</strain>
    </source>
</reference>
<comment type="catalytic activity">
    <reaction evidence="1">
        <text>Hydrolyzes the link between N-acetylmuramoyl residues and L-amino acid residues in certain cell-wall glycopeptides.</text>
        <dbReference type="EC" id="3.5.1.28"/>
    </reaction>
</comment>
<dbReference type="Proteomes" id="UP000199555">
    <property type="component" value="Unassembled WGS sequence"/>
</dbReference>
<sequence>MRGALRALALVLLLAAPVQVWAEALAELDPARTTLGFLGRDRGKPRPLVLTIGLDRAVPHNIAIIDGPPRLVVDLRDTRPPEKAPADPSSLRWGPAPQGGARAILTLPGPMELKTARMATAPDPALTLHLVPVAPEAFRPRSDTLTVLRGLPQPVQTGPGAQGPADDRLRVVLDPGHGGFDPGAQAGGITEAAVMLGFAREFAAILRAEGIEVVLTREDDRFIPLERRTTVARAKGADLFISLHADALPEGEAAGATIYTWDGRSNDRAARQLAQRHDRSDLLAGMDLSDTDEDVSRALMDLARIGTQPRSQDAARHLVAKLNEAGVVMHRTPVRGAAFSVLKSPDIPSLLIELGFLTHPDDRANLFDPDWRERVAQALTRGILAWAADRDGQGAAQGATR</sequence>
<evidence type="ECO:0000313" key="8">
    <source>
        <dbReference type="Proteomes" id="UP000199555"/>
    </source>
</evidence>
<dbReference type="InterPro" id="IPR002508">
    <property type="entry name" value="MurNAc-LAA_cat"/>
</dbReference>
<evidence type="ECO:0000259" key="6">
    <source>
        <dbReference type="SMART" id="SM00646"/>
    </source>
</evidence>
<feature type="signal peptide" evidence="5">
    <location>
        <begin position="1"/>
        <end position="22"/>
    </location>
</feature>
<keyword evidence="5" id="KW-0732">Signal</keyword>
<name>A0A1G9E687_9RHOB</name>
<evidence type="ECO:0000256" key="5">
    <source>
        <dbReference type="SAM" id="SignalP"/>
    </source>
</evidence>
<dbReference type="RefSeq" id="WP_090752941.1">
    <property type="nucleotide sequence ID" value="NZ_FNGE01000002.1"/>
</dbReference>
<feature type="region of interest" description="Disordered" evidence="4">
    <location>
        <begin position="77"/>
        <end position="97"/>
    </location>
</feature>
<protein>
    <recommendedName>
        <fullName evidence="2">N-acetylmuramoyl-L-alanine amidase</fullName>
        <ecNumber evidence="2">3.5.1.28</ecNumber>
    </recommendedName>
</protein>
<organism evidence="7 8">
    <name type="scientific">Paracoccus chinensis</name>
    <dbReference type="NCBI Taxonomy" id="525640"/>
    <lineage>
        <taxon>Bacteria</taxon>
        <taxon>Pseudomonadati</taxon>
        <taxon>Pseudomonadota</taxon>
        <taxon>Alphaproteobacteria</taxon>
        <taxon>Rhodobacterales</taxon>
        <taxon>Paracoccaceae</taxon>
        <taxon>Paracoccus</taxon>
    </lineage>
</organism>
<evidence type="ECO:0000256" key="2">
    <source>
        <dbReference type="ARBA" id="ARBA00011901"/>
    </source>
</evidence>
<keyword evidence="3" id="KW-0378">Hydrolase</keyword>
<dbReference type="GO" id="GO:0009253">
    <property type="term" value="P:peptidoglycan catabolic process"/>
    <property type="evidence" value="ECO:0007669"/>
    <property type="project" value="InterPro"/>
</dbReference>
<dbReference type="GO" id="GO:0030288">
    <property type="term" value="C:outer membrane-bounded periplasmic space"/>
    <property type="evidence" value="ECO:0007669"/>
    <property type="project" value="TreeGrafter"/>
</dbReference>
<feature type="domain" description="MurNAc-LAA" evidence="6">
    <location>
        <begin position="229"/>
        <end position="384"/>
    </location>
</feature>
<dbReference type="AlphaFoldDB" id="A0A1G9E687"/>
<dbReference type="SUPFAM" id="SSF53187">
    <property type="entry name" value="Zn-dependent exopeptidases"/>
    <property type="match status" value="1"/>
</dbReference>
<evidence type="ECO:0000256" key="4">
    <source>
        <dbReference type="SAM" id="MobiDB-lite"/>
    </source>
</evidence>
<evidence type="ECO:0000256" key="1">
    <source>
        <dbReference type="ARBA" id="ARBA00001561"/>
    </source>
</evidence>
<dbReference type="Gene3D" id="3.40.630.40">
    <property type="entry name" value="Zn-dependent exopeptidases"/>
    <property type="match status" value="1"/>
</dbReference>
<evidence type="ECO:0000256" key="3">
    <source>
        <dbReference type="ARBA" id="ARBA00022801"/>
    </source>
</evidence>
<proteinExistence type="predicted"/>
<dbReference type="OrthoDB" id="9806267at2"/>
<dbReference type="EC" id="3.5.1.28" evidence="2"/>
<dbReference type="PANTHER" id="PTHR30404">
    <property type="entry name" value="N-ACETYLMURAMOYL-L-ALANINE AMIDASE"/>
    <property type="match status" value="1"/>
</dbReference>
<evidence type="ECO:0000313" key="7">
    <source>
        <dbReference type="EMBL" id="SDK71631.1"/>
    </source>
</evidence>